<reference evidence="1" key="1">
    <citation type="journal article" date="2021" name="Proc. Natl. Acad. Sci. U.S.A.">
        <title>A Catalog of Tens of Thousands of Viruses from Human Metagenomes Reveals Hidden Associations with Chronic Diseases.</title>
        <authorList>
            <person name="Tisza M.J."/>
            <person name="Buck C.B."/>
        </authorList>
    </citation>
    <scope>NUCLEOTIDE SEQUENCE</scope>
    <source>
        <strain evidence="1">CtXt06</strain>
    </source>
</reference>
<accession>A0A8S5V6M7</accession>
<organism evidence="1">
    <name type="scientific">CrAss-like virus sp. ctXt06</name>
    <dbReference type="NCBI Taxonomy" id="2825837"/>
    <lineage>
        <taxon>Viruses</taxon>
        <taxon>Duplodnaviria</taxon>
        <taxon>Heunggongvirae</taxon>
        <taxon>Uroviricota</taxon>
        <taxon>Caudoviricetes</taxon>
        <taxon>Crassvirales</taxon>
    </lineage>
</organism>
<proteinExistence type="predicted"/>
<sequence length="102" mass="11714">MKAKVINIISKEVTNNNAKYYVYKFVIDKPIDKLSNGRMIIDNTFTLTEYAARNYNVNASIVGKTIDFDIVYHKAGDTYKTSWGETLKFKNDCTQVIINGYE</sequence>
<protein>
    <submittedName>
        <fullName evidence="1">Uncharacterized protein</fullName>
    </submittedName>
</protein>
<dbReference type="EMBL" id="BK016209">
    <property type="protein sequence ID" value="DAG02401.1"/>
    <property type="molecule type" value="Genomic_DNA"/>
</dbReference>
<name>A0A8S5V6M7_9CAUD</name>
<evidence type="ECO:0000313" key="1">
    <source>
        <dbReference type="EMBL" id="DAG02401.1"/>
    </source>
</evidence>